<dbReference type="Pfam" id="PF01713">
    <property type="entry name" value="Smr"/>
    <property type="match status" value="1"/>
</dbReference>
<sequence length="127" mass="14470">MKQLHEDRAVPIPLDGILDLHQFRPAEVNDLVREYLRACRAAGVLRVRIIHGKGKGVLRRRVHTILRHETAVRAFGLAQDRSSWGATWVDLYPADVIPPAKAAPDVENAVSKPPFWYRMLQSIFLKK</sequence>
<reference evidence="2" key="1">
    <citation type="journal article" date="2021" name="ISME J.">
        <title>Genomic evolution of the class Acidithiobacillia: deep-branching Proteobacteria living in extreme acidic conditions.</title>
        <authorList>
            <person name="Moya-Beltran A."/>
            <person name="Beard S."/>
            <person name="Rojas-Villalobos C."/>
            <person name="Issotta F."/>
            <person name="Gallardo Y."/>
            <person name="Ulloa R."/>
            <person name="Giaveno A."/>
            <person name="Degli Esposti M."/>
            <person name="Johnson D.B."/>
            <person name="Quatrini R."/>
        </authorList>
    </citation>
    <scope>NUCLEOTIDE SEQUENCE</scope>
    <source>
        <strain evidence="2">VAN18-1</strain>
    </source>
</reference>
<evidence type="ECO:0000313" key="3">
    <source>
        <dbReference type="Proteomes" id="UP001197378"/>
    </source>
</evidence>
<comment type="caution">
    <text evidence="2">The sequence shown here is derived from an EMBL/GenBank/DDBJ whole genome shotgun (WGS) entry which is preliminary data.</text>
</comment>
<name>A0AAE2YNX0_9PROT</name>
<dbReference type="SUPFAM" id="SSF160443">
    <property type="entry name" value="SMR domain-like"/>
    <property type="match status" value="1"/>
</dbReference>
<protein>
    <submittedName>
        <fullName evidence="2">Smr/MutS family protein</fullName>
    </submittedName>
</protein>
<accession>A0AAE2YNX0</accession>
<evidence type="ECO:0000313" key="2">
    <source>
        <dbReference type="EMBL" id="MBU2787479.1"/>
    </source>
</evidence>
<dbReference type="InterPro" id="IPR036063">
    <property type="entry name" value="Smr_dom_sf"/>
</dbReference>
<feature type="domain" description="Smr" evidence="1">
    <location>
        <begin position="18"/>
        <end position="92"/>
    </location>
</feature>
<dbReference type="SMART" id="SM00463">
    <property type="entry name" value="SMR"/>
    <property type="match status" value="1"/>
</dbReference>
<dbReference type="Gene3D" id="3.30.1370.110">
    <property type="match status" value="1"/>
</dbReference>
<gene>
    <name evidence="2" type="ORF">HFQ13_04510</name>
</gene>
<dbReference type="EMBL" id="JAAXYO010000039">
    <property type="protein sequence ID" value="MBU2787479.1"/>
    <property type="molecule type" value="Genomic_DNA"/>
</dbReference>
<organism evidence="2 3">
    <name type="scientific">Igneacidithiobacillus copahuensis</name>
    <dbReference type="NCBI Taxonomy" id="2724909"/>
    <lineage>
        <taxon>Bacteria</taxon>
        <taxon>Pseudomonadati</taxon>
        <taxon>Pseudomonadota</taxon>
        <taxon>Acidithiobacillia</taxon>
        <taxon>Acidithiobacillales</taxon>
        <taxon>Acidithiobacillaceae</taxon>
        <taxon>Igneacidithiobacillus</taxon>
    </lineage>
</organism>
<dbReference type="RefSeq" id="WP_215872482.1">
    <property type="nucleotide sequence ID" value="NZ_JAAXYO010000039.1"/>
</dbReference>
<dbReference type="InterPro" id="IPR002625">
    <property type="entry name" value="Smr_dom"/>
</dbReference>
<dbReference type="PROSITE" id="PS50828">
    <property type="entry name" value="SMR"/>
    <property type="match status" value="1"/>
</dbReference>
<dbReference type="Proteomes" id="UP001197378">
    <property type="component" value="Unassembled WGS sequence"/>
</dbReference>
<proteinExistence type="predicted"/>
<keyword evidence="3" id="KW-1185">Reference proteome</keyword>
<dbReference type="AlphaFoldDB" id="A0AAE2YNX0"/>
<evidence type="ECO:0000259" key="1">
    <source>
        <dbReference type="PROSITE" id="PS50828"/>
    </source>
</evidence>